<feature type="compositionally biased region" description="Low complexity" evidence="1">
    <location>
        <begin position="238"/>
        <end position="250"/>
    </location>
</feature>
<gene>
    <name evidence="3" type="ORF">CGGC5_13196</name>
</gene>
<feature type="region of interest" description="Disordered" evidence="1">
    <location>
        <begin position="353"/>
        <end position="480"/>
    </location>
</feature>
<keyword evidence="2" id="KW-0812">Transmembrane</keyword>
<feature type="compositionally biased region" description="Polar residues" evidence="1">
    <location>
        <begin position="224"/>
        <end position="233"/>
    </location>
</feature>
<feature type="region of interest" description="Disordered" evidence="1">
    <location>
        <begin position="501"/>
        <end position="524"/>
    </location>
</feature>
<evidence type="ECO:0000256" key="1">
    <source>
        <dbReference type="SAM" id="MobiDB-lite"/>
    </source>
</evidence>
<organism evidence="3">
    <name type="scientific">Colletotrichum fructicola (strain Nara gc5)</name>
    <name type="common">Anthracnose fungus</name>
    <name type="synonym">Colletotrichum gloeosporioides (strain Nara gc5)</name>
    <dbReference type="NCBI Taxonomy" id="1213859"/>
    <lineage>
        <taxon>Eukaryota</taxon>
        <taxon>Fungi</taxon>
        <taxon>Dikarya</taxon>
        <taxon>Ascomycota</taxon>
        <taxon>Pezizomycotina</taxon>
        <taxon>Sordariomycetes</taxon>
        <taxon>Hypocreomycetidae</taxon>
        <taxon>Glomerellales</taxon>
        <taxon>Glomerellaceae</taxon>
        <taxon>Colletotrichum</taxon>
        <taxon>Colletotrichum gloeosporioides species complex</taxon>
    </lineage>
</organism>
<sequence>MVFQLPTAVLPDAAGVIFYSFDKLYVQTPFIFVRYEAAIEATIEAEHIACISYATLVVTTTSIAQQFYDYALWRDILTDQFYYARQHADNSEVQYFKGSRGVKLILSYVRIFGFTLESTFVFFFALSLAASVYGWFATTPRTTRTISIIGRVLPFMLTAITVGLMHSPVAQNSFLVYMIVANTQFVLSLLGSAVLLLMILFKYVHSRRNLQTWNVLYGNAGSLESSANGSKSRSVWLGSNTSRSGGGRSRAYSGAGANNTYDSWLVIRLSIAFCVLCVFEYTNVIPKIAASNHTIDLADDLQPDLSDKRGRSSVRGYVSGVTPSLVAFLVFGTTKTFQRKMYETFVPRSLQKRRRAKKNLSISVGNSRQSPHVQPTKRPNQAVDQFTLSDLTPKFPMGNYSPQYSSDGNLSPRQPHGMQSNPGSRAGSPRYAPSSRYVPSYAPTTSTFASTPGFPQPSPAGLSAPPPPRPPRPMTGLTGISVISPSLHSKFSNFSRPHTMMTANKELPKTPIEEESFPERFRYA</sequence>
<feature type="compositionally biased region" description="Polar residues" evidence="1">
    <location>
        <begin position="400"/>
        <end position="423"/>
    </location>
</feature>
<dbReference type="GO" id="GO:0016787">
    <property type="term" value="F:hydrolase activity"/>
    <property type="evidence" value="ECO:0007669"/>
    <property type="project" value="UniProtKB-KW"/>
</dbReference>
<name>L2FHJ3_COLFN</name>
<dbReference type="EMBL" id="KB021129">
    <property type="protein sequence ID" value="ELA25660.1"/>
    <property type="molecule type" value="Genomic_DNA"/>
</dbReference>
<evidence type="ECO:0000313" key="3">
    <source>
        <dbReference type="EMBL" id="ELA25660.1"/>
    </source>
</evidence>
<evidence type="ECO:0000256" key="2">
    <source>
        <dbReference type="SAM" id="Phobius"/>
    </source>
</evidence>
<dbReference type="AlphaFoldDB" id="L2FHJ3"/>
<feature type="region of interest" description="Disordered" evidence="1">
    <location>
        <begin position="224"/>
        <end position="250"/>
    </location>
</feature>
<protein>
    <submittedName>
        <fullName evidence="3">Glycoside hydrolase</fullName>
    </submittedName>
</protein>
<feature type="compositionally biased region" description="Basic and acidic residues" evidence="1">
    <location>
        <begin position="506"/>
        <end position="524"/>
    </location>
</feature>
<proteinExistence type="predicted"/>
<feature type="transmembrane region" description="Helical" evidence="2">
    <location>
        <begin position="174"/>
        <end position="201"/>
    </location>
</feature>
<keyword evidence="3" id="KW-0378">Hydrolase</keyword>
<accession>L2FHJ3</accession>
<dbReference type="STRING" id="1213859.L2FHJ3"/>
<feature type="transmembrane region" description="Helical" evidence="2">
    <location>
        <begin position="111"/>
        <end position="136"/>
    </location>
</feature>
<keyword evidence="2" id="KW-1133">Transmembrane helix</keyword>
<feature type="transmembrane region" description="Helical" evidence="2">
    <location>
        <begin position="148"/>
        <end position="168"/>
    </location>
</feature>
<dbReference type="HOGENOM" id="CLU_038399_2_0_1"/>
<reference evidence="3" key="1">
    <citation type="submission" date="2012-08" db="EMBL/GenBank/DDBJ databases">
        <title>Genome analysis of Colletotrichum orbiculare and Colletotrichum fructicola.</title>
        <authorList>
            <person name="Gan P.H.P."/>
            <person name="Ikeda K."/>
            <person name="Irieda H."/>
            <person name="Narusaka M."/>
            <person name="O'Connell R.J."/>
            <person name="Narusaka Y."/>
            <person name="Takano Y."/>
            <person name="Kubo Y."/>
            <person name="Shirasu K."/>
        </authorList>
    </citation>
    <scope>NUCLEOTIDE SEQUENCE</scope>
    <source>
        <strain evidence="3">Nara gc5</strain>
    </source>
</reference>
<keyword evidence="2" id="KW-0472">Membrane</keyword>
<feature type="compositionally biased region" description="Polar residues" evidence="1">
    <location>
        <begin position="360"/>
        <end position="390"/>
    </location>
</feature>
<feature type="compositionally biased region" description="Pro residues" evidence="1">
    <location>
        <begin position="454"/>
        <end position="473"/>
    </location>
</feature>